<feature type="transmembrane region" description="Helical" evidence="6">
    <location>
        <begin position="106"/>
        <end position="125"/>
    </location>
</feature>
<name>A0A2R4SXN5_9ACTN</name>
<evidence type="ECO:0000256" key="1">
    <source>
        <dbReference type="ARBA" id="ARBA00004141"/>
    </source>
</evidence>
<dbReference type="GO" id="GO:0016020">
    <property type="term" value="C:membrane"/>
    <property type="evidence" value="ECO:0007669"/>
    <property type="project" value="UniProtKB-SubCell"/>
</dbReference>
<feature type="transmembrane region" description="Helical" evidence="6">
    <location>
        <begin position="69"/>
        <end position="85"/>
    </location>
</feature>
<evidence type="ECO:0000256" key="4">
    <source>
        <dbReference type="ARBA" id="ARBA00023136"/>
    </source>
</evidence>
<feature type="transmembrane region" description="Helical" evidence="6">
    <location>
        <begin position="20"/>
        <end position="38"/>
    </location>
</feature>
<dbReference type="KEGG" id="slk:SLUN_04925"/>
<feature type="region of interest" description="Disordered" evidence="5">
    <location>
        <begin position="336"/>
        <end position="362"/>
    </location>
</feature>
<keyword evidence="9" id="KW-1185">Reference proteome</keyword>
<organism evidence="8 9">
    <name type="scientific">Streptomyces lunaelactis</name>
    <dbReference type="NCBI Taxonomy" id="1535768"/>
    <lineage>
        <taxon>Bacteria</taxon>
        <taxon>Bacillati</taxon>
        <taxon>Actinomycetota</taxon>
        <taxon>Actinomycetes</taxon>
        <taxon>Kitasatosporales</taxon>
        <taxon>Streptomycetaceae</taxon>
        <taxon>Streptomyces</taxon>
    </lineage>
</organism>
<dbReference type="PANTHER" id="PTHR37422">
    <property type="entry name" value="TEICHURONIC ACID BIOSYNTHESIS PROTEIN TUAE"/>
    <property type="match status" value="1"/>
</dbReference>
<feature type="domain" description="O-antigen ligase-related" evidence="7">
    <location>
        <begin position="137"/>
        <end position="275"/>
    </location>
</feature>
<protein>
    <submittedName>
        <fullName evidence="8">O-antigen polymerase</fullName>
    </submittedName>
</protein>
<dbReference type="Pfam" id="PF04932">
    <property type="entry name" value="Wzy_C"/>
    <property type="match status" value="1"/>
</dbReference>
<evidence type="ECO:0000313" key="9">
    <source>
        <dbReference type="Proteomes" id="UP000244201"/>
    </source>
</evidence>
<feature type="transmembrane region" description="Helical" evidence="6">
    <location>
        <begin position="268"/>
        <end position="287"/>
    </location>
</feature>
<proteinExistence type="predicted"/>
<evidence type="ECO:0000259" key="7">
    <source>
        <dbReference type="Pfam" id="PF04932"/>
    </source>
</evidence>
<comment type="subcellular location">
    <subcellularLocation>
        <location evidence="1">Membrane</location>
        <topology evidence="1">Multi-pass membrane protein</topology>
    </subcellularLocation>
</comment>
<reference evidence="8 9" key="1">
    <citation type="submission" date="2018-01" db="EMBL/GenBank/DDBJ databases">
        <title>Complete genome sequence of Streptomyces lunaelactis MM109T, a Ferroverdin A producer isolated from cave moonmilk deposits.</title>
        <authorList>
            <person name="Naome A."/>
            <person name="Martinet L."/>
            <person name="Maciejewska M."/>
            <person name="Anderssen S."/>
            <person name="Adam D."/>
            <person name="Tenconi E."/>
            <person name="Deflandre B."/>
            <person name="Arguelles-Arias A."/>
            <person name="Calusinska M."/>
            <person name="Copieters W."/>
            <person name="Karim L."/>
            <person name="Hanikenne M."/>
            <person name="Baurain D."/>
            <person name="van Wezel G."/>
            <person name="Smargiasso N."/>
            <person name="de Pauw E."/>
            <person name="Delfosse P."/>
            <person name="Rigali S."/>
        </authorList>
    </citation>
    <scope>NUCLEOTIDE SEQUENCE [LARGE SCALE GENOMIC DNA]</scope>
    <source>
        <strain evidence="8 9">MM109</strain>
    </source>
</reference>
<dbReference type="GeneID" id="55654606"/>
<dbReference type="AlphaFoldDB" id="A0A2R4SXN5"/>
<feature type="compositionally biased region" description="Low complexity" evidence="5">
    <location>
        <begin position="346"/>
        <end position="356"/>
    </location>
</feature>
<evidence type="ECO:0000256" key="5">
    <source>
        <dbReference type="SAM" id="MobiDB-lite"/>
    </source>
</evidence>
<dbReference type="InterPro" id="IPR007016">
    <property type="entry name" value="O-antigen_ligase-rel_domated"/>
</dbReference>
<dbReference type="EMBL" id="CP026304">
    <property type="protein sequence ID" value="AVZ71632.1"/>
    <property type="molecule type" value="Genomic_DNA"/>
</dbReference>
<feature type="transmembrane region" description="Helical" evidence="6">
    <location>
        <begin position="137"/>
        <end position="163"/>
    </location>
</feature>
<evidence type="ECO:0000313" key="8">
    <source>
        <dbReference type="EMBL" id="AVZ71632.1"/>
    </source>
</evidence>
<evidence type="ECO:0000256" key="3">
    <source>
        <dbReference type="ARBA" id="ARBA00022989"/>
    </source>
</evidence>
<dbReference type="PANTHER" id="PTHR37422:SF13">
    <property type="entry name" value="LIPOPOLYSACCHARIDE BIOSYNTHESIS PROTEIN PA4999-RELATED"/>
    <property type="match status" value="1"/>
</dbReference>
<evidence type="ECO:0000256" key="6">
    <source>
        <dbReference type="SAM" id="Phobius"/>
    </source>
</evidence>
<dbReference type="InterPro" id="IPR051533">
    <property type="entry name" value="WaaL-like"/>
</dbReference>
<sequence length="362" mass="35196">MAAPDGRSAARERRSATDAAGVVVLSGCAVWSLISAAGREARPEGVLLAVFAVAAGYACGRICGTLLPVATASVAALAALGLAIASRQGVPGANAGAAVQPGHTGAAAALLVLAAGAACCAASAARPAALRLGLRMLALAVACTALALGSAAGFAAALGVLLCSLAAVRMHRRTVAIAGLALATGLVVATSWGVAEDALPDGLTVSLEGQLTQNRVALWQDAVNLAKDDPVRGVGPGRFGKLSTTAQQSLGSDGKPHSASLQQAAEQGVVGVALLGAAFGWLLYGLWRSPRSTQVVLGAGAALAALAALASVGNALSFAPVTAGAGLLAGLATARPPGEEATEGGANSAARWADAAAESRTL</sequence>
<keyword evidence="2 6" id="KW-0812">Transmembrane</keyword>
<keyword evidence="4 6" id="KW-0472">Membrane</keyword>
<dbReference type="OrthoDB" id="4350326at2"/>
<gene>
    <name evidence="8" type="ORF">SLUN_04925</name>
</gene>
<accession>A0A2R4SXN5</accession>
<dbReference type="Proteomes" id="UP000244201">
    <property type="component" value="Chromosome"/>
</dbReference>
<evidence type="ECO:0000256" key="2">
    <source>
        <dbReference type="ARBA" id="ARBA00022692"/>
    </source>
</evidence>
<dbReference type="RefSeq" id="WP_108147322.1">
    <property type="nucleotide sequence ID" value="NZ_CP026304.1"/>
</dbReference>
<feature type="transmembrane region" description="Helical" evidence="6">
    <location>
        <begin position="294"/>
        <end position="312"/>
    </location>
</feature>
<keyword evidence="3 6" id="KW-1133">Transmembrane helix</keyword>
<feature type="transmembrane region" description="Helical" evidence="6">
    <location>
        <begin position="175"/>
        <end position="195"/>
    </location>
</feature>